<gene>
    <name evidence="1" type="ORF">T265_15617</name>
</gene>
<dbReference type="GeneID" id="20329782"/>
<feature type="non-terminal residue" evidence="1">
    <location>
        <position position="128"/>
    </location>
</feature>
<dbReference type="Proteomes" id="UP000054324">
    <property type="component" value="Unassembled WGS sequence"/>
</dbReference>
<evidence type="ECO:0000313" key="2">
    <source>
        <dbReference type="Proteomes" id="UP000054324"/>
    </source>
</evidence>
<proteinExistence type="predicted"/>
<reference evidence="1 2" key="1">
    <citation type="submission" date="2013-11" db="EMBL/GenBank/DDBJ databases">
        <title>Opisthorchis viverrini - life in the bile duct.</title>
        <authorList>
            <person name="Young N.D."/>
            <person name="Nagarajan N."/>
            <person name="Lin S.J."/>
            <person name="Korhonen P.K."/>
            <person name="Jex A.R."/>
            <person name="Hall R.S."/>
            <person name="Safavi-Hemami H."/>
            <person name="Kaewkong W."/>
            <person name="Bertrand D."/>
            <person name="Gao S."/>
            <person name="Seet Q."/>
            <person name="Wongkham S."/>
            <person name="Teh B.T."/>
            <person name="Wongkham C."/>
            <person name="Intapan P.M."/>
            <person name="Maleewong W."/>
            <person name="Yang X."/>
            <person name="Hu M."/>
            <person name="Wang Z."/>
            <person name="Hofmann A."/>
            <person name="Sternberg P.W."/>
            <person name="Tan P."/>
            <person name="Wang J."/>
            <person name="Gasser R.B."/>
        </authorList>
    </citation>
    <scope>NUCLEOTIDE SEQUENCE [LARGE SCALE GENOMIC DNA]</scope>
</reference>
<evidence type="ECO:0000313" key="1">
    <source>
        <dbReference type="EMBL" id="KER19215.1"/>
    </source>
</evidence>
<organism evidence="1 2">
    <name type="scientific">Opisthorchis viverrini</name>
    <name type="common">Southeast Asian liver fluke</name>
    <dbReference type="NCBI Taxonomy" id="6198"/>
    <lineage>
        <taxon>Eukaryota</taxon>
        <taxon>Metazoa</taxon>
        <taxon>Spiralia</taxon>
        <taxon>Lophotrochozoa</taxon>
        <taxon>Platyhelminthes</taxon>
        <taxon>Trematoda</taxon>
        <taxon>Digenea</taxon>
        <taxon>Opisthorchiida</taxon>
        <taxon>Opisthorchiata</taxon>
        <taxon>Opisthorchiidae</taxon>
        <taxon>Opisthorchis</taxon>
    </lineage>
</organism>
<dbReference type="CTD" id="20329782"/>
<dbReference type="AlphaFoldDB" id="A0A074Z7M7"/>
<dbReference type="RefSeq" id="XP_009177037.1">
    <property type="nucleotide sequence ID" value="XM_009178773.1"/>
</dbReference>
<sequence>MFAVVKQLQSGVPEDQDKFASFPSWSESTKQALQGGKTKQLSDLDLLGKVSKPGGQITHKISEKSPGDFLIGACERSPDDDHPMWSLGDQEDWRFILSHFELLGFVSFGLHWSSAVSMRVMKLISASL</sequence>
<dbReference type="EMBL" id="KL597287">
    <property type="protein sequence ID" value="KER19215.1"/>
    <property type="molecule type" value="Genomic_DNA"/>
</dbReference>
<protein>
    <submittedName>
        <fullName evidence="1">Uncharacterized protein</fullName>
    </submittedName>
</protein>
<keyword evidence="2" id="KW-1185">Reference proteome</keyword>
<name>A0A074Z7M7_OPIVI</name>
<dbReference type="KEGG" id="ovi:T265_15617"/>
<accession>A0A074Z7M7</accession>